<proteinExistence type="predicted"/>
<dbReference type="RefSeq" id="WP_141280796.1">
    <property type="nucleotide sequence ID" value="NZ_BAAAWK010000001.1"/>
</dbReference>
<dbReference type="Pfam" id="PF04851">
    <property type="entry name" value="ResIII"/>
    <property type="match status" value="1"/>
</dbReference>
<evidence type="ECO:0000256" key="1">
    <source>
        <dbReference type="SAM" id="MobiDB-lite"/>
    </source>
</evidence>
<feature type="domain" description="Helicase ATP-binding" evidence="2">
    <location>
        <begin position="16"/>
        <end position="242"/>
    </location>
</feature>
<dbReference type="GO" id="GO:0005524">
    <property type="term" value="F:ATP binding"/>
    <property type="evidence" value="ECO:0007669"/>
    <property type="project" value="InterPro"/>
</dbReference>
<reference evidence="3 4" key="1">
    <citation type="submission" date="2019-06" db="EMBL/GenBank/DDBJ databases">
        <title>Whole genome shotgun sequence of Paenarthrobacter aurescens NBRC 12136.</title>
        <authorList>
            <person name="Hosoyama A."/>
            <person name="Uohara A."/>
            <person name="Ohji S."/>
            <person name="Ichikawa N."/>
        </authorList>
    </citation>
    <scope>NUCLEOTIDE SEQUENCE [LARGE SCALE GENOMIC DNA]</scope>
    <source>
        <strain evidence="3 4">NBRC 12136</strain>
    </source>
</reference>
<feature type="region of interest" description="Disordered" evidence="1">
    <location>
        <begin position="431"/>
        <end position="459"/>
    </location>
</feature>
<dbReference type="PANTHER" id="PTHR47396:SF1">
    <property type="entry name" value="ATP-DEPENDENT HELICASE IRC3-RELATED"/>
    <property type="match status" value="1"/>
</dbReference>
<accession>A0A4Y3N7B3</accession>
<dbReference type="OrthoDB" id="9776021at2"/>
<dbReference type="GO" id="GO:0016787">
    <property type="term" value="F:hydrolase activity"/>
    <property type="evidence" value="ECO:0007669"/>
    <property type="project" value="InterPro"/>
</dbReference>
<keyword evidence="4" id="KW-1185">Reference proteome</keyword>
<dbReference type="InterPro" id="IPR014001">
    <property type="entry name" value="Helicase_ATP-bd"/>
</dbReference>
<organism evidence="3 4">
    <name type="scientific">Paenarthrobacter aurescens</name>
    <name type="common">Arthrobacter aurescens</name>
    <dbReference type="NCBI Taxonomy" id="43663"/>
    <lineage>
        <taxon>Bacteria</taxon>
        <taxon>Bacillati</taxon>
        <taxon>Actinomycetota</taxon>
        <taxon>Actinomycetes</taxon>
        <taxon>Micrococcales</taxon>
        <taxon>Micrococcaceae</taxon>
        <taxon>Paenarthrobacter</taxon>
    </lineage>
</organism>
<protein>
    <recommendedName>
        <fullName evidence="2">Helicase ATP-binding domain-containing protein</fullName>
    </recommendedName>
</protein>
<name>A0A4Y3N7B3_PAEAU</name>
<evidence type="ECO:0000259" key="2">
    <source>
        <dbReference type="SMART" id="SM00487"/>
    </source>
</evidence>
<evidence type="ECO:0000313" key="4">
    <source>
        <dbReference type="Proteomes" id="UP000317715"/>
    </source>
</evidence>
<dbReference type="Gene3D" id="3.40.50.300">
    <property type="entry name" value="P-loop containing nucleotide triphosphate hydrolases"/>
    <property type="match status" value="2"/>
</dbReference>
<dbReference type="PANTHER" id="PTHR47396">
    <property type="entry name" value="TYPE I RESTRICTION ENZYME ECOKI R PROTEIN"/>
    <property type="match status" value="1"/>
</dbReference>
<dbReference type="GeneID" id="97302350"/>
<sequence length="840" mass="93096">MPLIDYDGRQLADIAARFDLRDPNKIGLRKVIQELETQEDSSELVLDMATGVGKTYLMAALLEYAAAQEVRNLLVVLPGRTVRSKTINNFTPGASGYIEGGEIEKYLVTPFNFDDSETGQALGDADRVKLFLLNIDLLTSVDTDEYVPPGSAKARSLKTARPQETLGASLLKYLTDAKDLFMVCDESHLYSPSAKVYNAALKRLQPAARVGLTATPAKNDRVVYTYTLRQAVDEGHVKIPVVALRPGGYEGDPERGQLADAKKLLERKAFEYALHRSQNPEAAQVNPIMLVTCRDVEHATQISELLRSSSFFGSDTAVLQVDSKTMSASDEAALEAVQEAESPVRAVVQVAMLSEGWDVRNIAVIVPLRALESGTLTQQMIGRGLRLPFGRITNREWVDQLDILSHESIEAALRQHGLDTGRDMDEVSADAQDSLDISSESRINPPDSPLDRGNNQSFSVVGDNQQLLPLNPTSSEGTESVVDAVAGMGGRVRALGDPDEVETPQPVSVKQVRNGTFEFPKTTMHLDTPVLHLASIDDRDVRNVARDVKDRYTAVLTRERLIIRDDKGRVDLVPVTQADVDDFPQTAESVIENLTQVIRSIPRVMSGPSRQENFPQAEHLARRFATYAGGEWTVRRMKSAAEKLRALVLLESSKVANSASAKLVITKLQLPKHTVYPLEIGEQLLNHTDVTESNFVRGQHYSGWNRGMFDAASFDAFRTEMKIARLLDVNDDILWWKRLYLHEGASIEYATRQSYFPDFVAQDRAGITWIIEGKDERGRTDDKVQTKRKAAGQMVNILSQSDDWKGSNWGYVICYQNDVQSAGSWSNLLKDSEAVATTNF</sequence>
<dbReference type="EMBL" id="BJMD01000001">
    <property type="protein sequence ID" value="GEB17432.1"/>
    <property type="molecule type" value="Genomic_DNA"/>
</dbReference>
<dbReference type="InterPro" id="IPR006935">
    <property type="entry name" value="Helicase/UvrB_N"/>
</dbReference>
<dbReference type="Proteomes" id="UP000317715">
    <property type="component" value="Unassembled WGS sequence"/>
</dbReference>
<comment type="caution">
    <text evidence="3">The sequence shown here is derived from an EMBL/GenBank/DDBJ whole genome shotgun (WGS) entry which is preliminary data.</text>
</comment>
<evidence type="ECO:0000313" key="3">
    <source>
        <dbReference type="EMBL" id="GEB17432.1"/>
    </source>
</evidence>
<dbReference type="InterPro" id="IPR050742">
    <property type="entry name" value="Helicase_Restrict-Modif_Enz"/>
</dbReference>
<gene>
    <name evidence="3" type="ORF">AAU01_01870</name>
</gene>
<dbReference type="GO" id="GO:0005829">
    <property type="term" value="C:cytosol"/>
    <property type="evidence" value="ECO:0007669"/>
    <property type="project" value="TreeGrafter"/>
</dbReference>
<dbReference type="GO" id="GO:0003677">
    <property type="term" value="F:DNA binding"/>
    <property type="evidence" value="ECO:0007669"/>
    <property type="project" value="InterPro"/>
</dbReference>
<dbReference type="InterPro" id="IPR027417">
    <property type="entry name" value="P-loop_NTPase"/>
</dbReference>
<dbReference type="SMART" id="SM00487">
    <property type="entry name" value="DEXDc"/>
    <property type="match status" value="1"/>
</dbReference>
<dbReference type="AlphaFoldDB" id="A0A4Y3N7B3"/>
<dbReference type="SUPFAM" id="SSF52540">
    <property type="entry name" value="P-loop containing nucleoside triphosphate hydrolases"/>
    <property type="match status" value="1"/>
</dbReference>